<accession>A0A7S0Q426</accession>
<reference evidence="1" key="1">
    <citation type="submission" date="2021-01" db="EMBL/GenBank/DDBJ databases">
        <authorList>
            <person name="Corre E."/>
            <person name="Pelletier E."/>
            <person name="Niang G."/>
            <person name="Scheremetjew M."/>
            <person name="Finn R."/>
            <person name="Kale V."/>
            <person name="Holt S."/>
            <person name="Cochrane G."/>
            <person name="Meng A."/>
            <person name="Brown T."/>
            <person name="Cohen L."/>
        </authorList>
    </citation>
    <scope>NUCLEOTIDE SEQUENCE</scope>
    <source>
        <strain evidence="1">PLY182g</strain>
    </source>
</reference>
<sequence length="241" mass="25800">MAALTLLYLLVNDLRYNGLAGWTSALLPARRSTPLTMGGLTGLPRIPPQALALTRKWNPGCEYSETIATLWRDLCTLYGEEQYAGLGGDEKAATGTRGRYVDTGVKTGKTRGFTRSVDSRLELVLQMVRKEPTLLDPKVSNRFEFGRAKAILTEMLGSQRAAIDVMKADPSILQLGSELEGMSLRQVKLRVASRQLTLAAPTVLFLAAALAAVANGVLEYGGTTSDGLATASALLVSGPRS</sequence>
<protein>
    <submittedName>
        <fullName evidence="1">Uncharacterized protein</fullName>
    </submittedName>
</protein>
<dbReference type="EMBL" id="HBEY01025553">
    <property type="protein sequence ID" value="CAD8608705.1"/>
    <property type="molecule type" value="Transcribed_RNA"/>
</dbReference>
<organism evidence="1">
    <name type="scientific">Coccolithus braarudii</name>
    <dbReference type="NCBI Taxonomy" id="221442"/>
    <lineage>
        <taxon>Eukaryota</taxon>
        <taxon>Haptista</taxon>
        <taxon>Haptophyta</taxon>
        <taxon>Prymnesiophyceae</taxon>
        <taxon>Coccolithales</taxon>
        <taxon>Coccolithaceae</taxon>
        <taxon>Coccolithus</taxon>
    </lineage>
</organism>
<name>A0A7S0Q426_9EUKA</name>
<proteinExistence type="predicted"/>
<gene>
    <name evidence="1" type="ORF">CPEL01642_LOCUS12083</name>
</gene>
<dbReference type="AlphaFoldDB" id="A0A7S0Q426"/>
<evidence type="ECO:0000313" key="1">
    <source>
        <dbReference type="EMBL" id="CAD8608705.1"/>
    </source>
</evidence>